<dbReference type="PANTHER" id="PTHR11061">
    <property type="entry name" value="RNA M5U METHYLTRANSFERASE"/>
    <property type="match status" value="1"/>
</dbReference>
<evidence type="ECO:0000256" key="6">
    <source>
        <dbReference type="PROSITE-ProRule" id="PRU10015"/>
    </source>
</evidence>
<dbReference type="InterPro" id="IPR012340">
    <property type="entry name" value="NA-bd_OB-fold"/>
</dbReference>
<dbReference type="AlphaFoldDB" id="A0A1F6GQS7"/>
<dbReference type="SUPFAM" id="SSF50249">
    <property type="entry name" value="Nucleic acid-binding proteins"/>
    <property type="match status" value="1"/>
</dbReference>
<keyword evidence="4" id="KW-0479">Metal-binding</keyword>
<comment type="caution">
    <text evidence="7">The sequence shown here is derived from an EMBL/GenBank/DDBJ whole genome shotgun (WGS) entry which is preliminary data.</text>
</comment>
<evidence type="ECO:0000256" key="5">
    <source>
        <dbReference type="PROSITE-ProRule" id="PRU01024"/>
    </source>
</evidence>
<organism evidence="7 8">
    <name type="scientific">Candidatus Lambdaproteobacteria bacterium RIFOXYD2_FULL_56_26</name>
    <dbReference type="NCBI Taxonomy" id="1817773"/>
    <lineage>
        <taxon>Bacteria</taxon>
        <taxon>Pseudomonadati</taxon>
        <taxon>Pseudomonadota</taxon>
        <taxon>Candidatus Lambdaproteobacteria</taxon>
    </lineage>
</organism>
<feature type="binding site" evidence="5">
    <location>
        <position position="239"/>
    </location>
    <ligand>
        <name>S-adenosyl-L-methionine</name>
        <dbReference type="ChEBI" id="CHEBI:59789"/>
    </ligand>
</feature>
<comment type="similarity">
    <text evidence="5">Belongs to the class I-like SAM-binding methyltransferase superfamily. RNA M5U methyltransferase family.</text>
</comment>
<feature type="binding site" evidence="5">
    <location>
        <position position="212"/>
    </location>
    <ligand>
        <name>S-adenosyl-L-methionine</name>
        <dbReference type="ChEBI" id="CHEBI:59789"/>
    </ligand>
</feature>
<evidence type="ECO:0000256" key="2">
    <source>
        <dbReference type="ARBA" id="ARBA00022679"/>
    </source>
</evidence>
<protein>
    <recommendedName>
        <fullName evidence="9">TRAM domain-containing protein</fullName>
    </recommendedName>
</protein>
<dbReference type="Gene3D" id="3.40.50.150">
    <property type="entry name" value="Vaccinia Virus protein VP39"/>
    <property type="match status" value="2"/>
</dbReference>
<dbReference type="GO" id="GO:0051536">
    <property type="term" value="F:iron-sulfur cluster binding"/>
    <property type="evidence" value="ECO:0007669"/>
    <property type="project" value="UniProtKB-KW"/>
</dbReference>
<evidence type="ECO:0000313" key="7">
    <source>
        <dbReference type="EMBL" id="OGH00388.1"/>
    </source>
</evidence>
<reference evidence="7 8" key="1">
    <citation type="journal article" date="2016" name="Nat. Commun.">
        <title>Thousands of microbial genomes shed light on interconnected biogeochemical processes in an aquifer system.</title>
        <authorList>
            <person name="Anantharaman K."/>
            <person name="Brown C.T."/>
            <person name="Hug L.A."/>
            <person name="Sharon I."/>
            <person name="Castelle C.J."/>
            <person name="Probst A.J."/>
            <person name="Thomas B.C."/>
            <person name="Singh A."/>
            <person name="Wilkins M.J."/>
            <person name="Karaoz U."/>
            <person name="Brodie E.L."/>
            <person name="Williams K.H."/>
            <person name="Hubbard S.S."/>
            <person name="Banfield J.F."/>
        </authorList>
    </citation>
    <scope>NUCLEOTIDE SEQUENCE [LARGE SCALE GENOMIC DNA]</scope>
</reference>
<dbReference type="Pfam" id="PF05958">
    <property type="entry name" value="tRNA_U5-meth_tr"/>
    <property type="match status" value="1"/>
</dbReference>
<dbReference type="Gene3D" id="2.40.50.140">
    <property type="entry name" value="Nucleic acid-binding proteins"/>
    <property type="match status" value="1"/>
</dbReference>
<keyword evidence="1 5" id="KW-0489">Methyltransferase</keyword>
<feature type="binding site" evidence="5">
    <location>
        <position position="260"/>
    </location>
    <ligand>
        <name>S-adenosyl-L-methionine</name>
        <dbReference type="ChEBI" id="CHEBI:59789"/>
    </ligand>
</feature>
<evidence type="ECO:0000256" key="1">
    <source>
        <dbReference type="ARBA" id="ARBA00022603"/>
    </source>
</evidence>
<dbReference type="Proteomes" id="UP000177583">
    <property type="component" value="Unassembled WGS sequence"/>
</dbReference>
<feature type="active site" description="Nucleophile" evidence="5">
    <location>
        <position position="330"/>
    </location>
</feature>
<keyword evidence="3 5" id="KW-0949">S-adenosyl-L-methionine</keyword>
<dbReference type="InterPro" id="IPR010280">
    <property type="entry name" value="U5_MeTrfase_fam"/>
</dbReference>
<dbReference type="PROSITE" id="PS01230">
    <property type="entry name" value="TRMA_1"/>
    <property type="match status" value="1"/>
</dbReference>
<dbReference type="GO" id="GO:0070475">
    <property type="term" value="P:rRNA base methylation"/>
    <property type="evidence" value="ECO:0007669"/>
    <property type="project" value="TreeGrafter"/>
</dbReference>
<evidence type="ECO:0008006" key="9">
    <source>
        <dbReference type="Google" id="ProtNLM"/>
    </source>
</evidence>
<sequence length="373" mass="40223">MDRWAWPGLGMGYYQGKATFLAAVLPGERVLAQTVKAGKNHLEARLVEVLEPSPARIPSPCPHFPDCGGCGLLHLSYEDQLVLKEQQLNEIAQRAGLKVTAGFTPSPQPWGYRHKANLKSGGGKLGLNRYRSAQVLAVPECKVFSAGLKQAFSGLEPNREADLAALESQDTGQVALVWLEKNRQQPLSGFGQQVFEDYGQGRLELTAAGFAQSNPAVTRLILADLLSAARGYGRIAEHYAGAGTLSLGLALGAEQYFGYETHKKAVELGNRNLKAHGVQSGQIRESNAEAALLPDSAQLLVVDPPRAGMASALINKAIHSKLEAVLYLSCDPMTQARDLARLVQEGGFGLVWLKGYDMYAQTGHQEALALLVR</sequence>
<evidence type="ECO:0000313" key="8">
    <source>
        <dbReference type="Proteomes" id="UP000177583"/>
    </source>
</evidence>
<dbReference type="PROSITE" id="PS51687">
    <property type="entry name" value="SAM_MT_RNA_M5U"/>
    <property type="match status" value="1"/>
</dbReference>
<dbReference type="GO" id="GO:0070041">
    <property type="term" value="F:rRNA (uridine-C5-)-methyltransferase activity"/>
    <property type="evidence" value="ECO:0007669"/>
    <property type="project" value="TreeGrafter"/>
</dbReference>
<name>A0A1F6GQS7_9PROT</name>
<keyword evidence="4" id="KW-0411">Iron-sulfur</keyword>
<dbReference type="InterPro" id="IPR030390">
    <property type="entry name" value="MeTrfase_TrmA_AS"/>
</dbReference>
<feature type="binding site" evidence="5">
    <location>
        <position position="303"/>
    </location>
    <ligand>
        <name>S-adenosyl-L-methionine</name>
        <dbReference type="ChEBI" id="CHEBI:59789"/>
    </ligand>
</feature>
<dbReference type="PANTHER" id="PTHR11061:SF30">
    <property type="entry name" value="TRNA (URACIL(54)-C(5))-METHYLTRANSFERASE"/>
    <property type="match status" value="1"/>
</dbReference>
<evidence type="ECO:0000256" key="3">
    <source>
        <dbReference type="ARBA" id="ARBA00022691"/>
    </source>
</evidence>
<dbReference type="EMBL" id="MFNF01000046">
    <property type="protein sequence ID" value="OGH00388.1"/>
    <property type="molecule type" value="Genomic_DNA"/>
</dbReference>
<gene>
    <name evidence="7" type="ORF">A2557_09320</name>
</gene>
<keyword evidence="4" id="KW-0408">Iron</keyword>
<dbReference type="InterPro" id="IPR029063">
    <property type="entry name" value="SAM-dependent_MTases_sf"/>
</dbReference>
<accession>A0A1F6GQS7</accession>
<proteinExistence type="inferred from homology"/>
<dbReference type="SUPFAM" id="SSF53335">
    <property type="entry name" value="S-adenosyl-L-methionine-dependent methyltransferases"/>
    <property type="match status" value="1"/>
</dbReference>
<keyword evidence="2 5" id="KW-0808">Transferase</keyword>
<feature type="active site" evidence="6">
    <location>
        <position position="330"/>
    </location>
</feature>
<dbReference type="Gene3D" id="2.40.50.1070">
    <property type="match status" value="1"/>
</dbReference>
<evidence type="ECO:0000256" key="4">
    <source>
        <dbReference type="ARBA" id="ARBA00023014"/>
    </source>
</evidence>